<keyword evidence="10 15" id="KW-1133">Transmembrane helix</keyword>
<comment type="pathway">
    <text evidence="3">Sphingolipid metabolism.</text>
</comment>
<evidence type="ECO:0000256" key="1">
    <source>
        <dbReference type="ARBA" id="ARBA00004141"/>
    </source>
</evidence>
<dbReference type="Pfam" id="PF13506">
    <property type="entry name" value="Glyco_transf_21"/>
    <property type="match status" value="1"/>
</dbReference>
<feature type="transmembrane region" description="Helical" evidence="15">
    <location>
        <begin position="471"/>
        <end position="492"/>
    </location>
</feature>
<dbReference type="InterPro" id="IPR025993">
    <property type="entry name" value="Ceramide_glucosylTrfase"/>
</dbReference>
<dbReference type="PANTHER" id="PTHR12726:SF0">
    <property type="entry name" value="CERAMIDE GLUCOSYLTRANSFERASE"/>
    <property type="match status" value="1"/>
</dbReference>
<accession>A0A9W4XBL4</accession>
<evidence type="ECO:0000256" key="8">
    <source>
        <dbReference type="ARBA" id="ARBA00022679"/>
    </source>
</evidence>
<dbReference type="Proteomes" id="UP001152885">
    <property type="component" value="Unassembled WGS sequence"/>
</dbReference>
<evidence type="ECO:0000256" key="4">
    <source>
        <dbReference type="ARBA" id="ARBA00006739"/>
    </source>
</evidence>
<evidence type="ECO:0000256" key="12">
    <source>
        <dbReference type="ARBA" id="ARBA00031017"/>
    </source>
</evidence>
<dbReference type="InterPro" id="IPR029044">
    <property type="entry name" value="Nucleotide-diphossugar_trans"/>
</dbReference>
<dbReference type="OrthoDB" id="1483400at2759"/>
<comment type="subcellular location">
    <subcellularLocation>
        <location evidence="1">Membrane</location>
        <topology evidence="1">Multi-pass membrane protein</topology>
    </subcellularLocation>
</comment>
<evidence type="ECO:0000256" key="14">
    <source>
        <dbReference type="ARBA" id="ARBA00032575"/>
    </source>
</evidence>
<evidence type="ECO:0000256" key="2">
    <source>
        <dbReference type="ARBA" id="ARBA00004760"/>
    </source>
</evidence>
<dbReference type="EC" id="2.4.1.80" evidence="5"/>
<dbReference type="EMBL" id="CANTUO010000004">
    <property type="protein sequence ID" value="CAI5759601.1"/>
    <property type="molecule type" value="Genomic_DNA"/>
</dbReference>
<dbReference type="AlphaFoldDB" id="A0A9W4XBL4"/>
<comment type="pathway">
    <text evidence="2">Lipid metabolism; sphingolipid metabolism.</text>
</comment>
<keyword evidence="17" id="KW-1185">Reference proteome</keyword>
<evidence type="ECO:0000313" key="16">
    <source>
        <dbReference type="EMBL" id="CAI5759601.1"/>
    </source>
</evidence>
<feature type="transmembrane region" description="Helical" evidence="15">
    <location>
        <begin position="12"/>
        <end position="36"/>
    </location>
</feature>
<dbReference type="GO" id="GO:0016020">
    <property type="term" value="C:membrane"/>
    <property type="evidence" value="ECO:0007669"/>
    <property type="project" value="UniProtKB-SubCell"/>
</dbReference>
<dbReference type="GO" id="GO:0006679">
    <property type="term" value="P:glucosylceramide biosynthetic process"/>
    <property type="evidence" value="ECO:0007669"/>
    <property type="project" value="TreeGrafter"/>
</dbReference>
<evidence type="ECO:0000256" key="15">
    <source>
        <dbReference type="SAM" id="Phobius"/>
    </source>
</evidence>
<evidence type="ECO:0000256" key="6">
    <source>
        <dbReference type="ARBA" id="ARBA00019988"/>
    </source>
</evidence>
<protein>
    <recommendedName>
        <fullName evidence="6">Ceramide glucosyltransferase</fullName>
        <ecNumber evidence="5">2.4.1.80</ecNumber>
    </recommendedName>
    <alternativeName>
        <fullName evidence="13">Glucosylceramide synthase</fullName>
    </alternativeName>
    <alternativeName>
        <fullName evidence="14">UDP-glucose ceramide glucosyltransferase</fullName>
    </alternativeName>
    <alternativeName>
        <fullName evidence="12">UDP-glucose:N-acylsphingosine D-glucosyltransferase</fullName>
    </alternativeName>
</protein>
<evidence type="ECO:0000256" key="13">
    <source>
        <dbReference type="ARBA" id="ARBA00031543"/>
    </source>
</evidence>
<evidence type="ECO:0000256" key="11">
    <source>
        <dbReference type="ARBA" id="ARBA00023136"/>
    </source>
</evidence>
<dbReference type="GO" id="GO:0008120">
    <property type="term" value="F:ceramide glucosyltransferase activity"/>
    <property type="evidence" value="ECO:0007669"/>
    <property type="project" value="UniProtKB-EC"/>
</dbReference>
<evidence type="ECO:0000256" key="10">
    <source>
        <dbReference type="ARBA" id="ARBA00022989"/>
    </source>
</evidence>
<feature type="transmembrane region" description="Helical" evidence="15">
    <location>
        <begin position="412"/>
        <end position="433"/>
    </location>
</feature>
<comment type="caution">
    <text evidence="16">The sequence shown here is derived from an EMBL/GenBank/DDBJ whole genome shotgun (WGS) entry which is preliminary data.</text>
</comment>
<name>A0A9W4XBL4_9ASCO</name>
<keyword evidence="7" id="KW-0328">Glycosyltransferase</keyword>
<feature type="transmembrane region" description="Helical" evidence="15">
    <location>
        <begin position="385"/>
        <end position="406"/>
    </location>
</feature>
<keyword evidence="9 15" id="KW-0812">Transmembrane</keyword>
<keyword evidence="11 15" id="KW-0472">Membrane</keyword>
<evidence type="ECO:0000256" key="5">
    <source>
        <dbReference type="ARBA" id="ARBA00012699"/>
    </source>
</evidence>
<evidence type="ECO:0000256" key="9">
    <source>
        <dbReference type="ARBA" id="ARBA00022692"/>
    </source>
</evidence>
<evidence type="ECO:0000313" key="17">
    <source>
        <dbReference type="Proteomes" id="UP001152885"/>
    </source>
</evidence>
<sequence length="516" mass="59524">MDKEVSIIRLIIGWVCLIWYLVILIVAYSGFVEILIKFRKRSIIKSKQVVKDDNLEGVTILRPIKGIDPELKSCLESSFCQNYPRDKIQILFCIEDPNDLSIPIIESLINKYPTIDSKILIGGEHYGPNPKVNNLSKGILQAKYDILWIMDSNVWASSNILKNSIITLNENLNNGRDLSNKRPVKLVHHVPLALSIEYNEELQDLENNLTPIQSNESRIKLTNRKNRNPSNKHKECDIKQQPFLKKIGSKLDEMFLHTSHSKFYVSLNNLAIAPCVNGKSNLYRKSELDKSVKEIPTNSKSEFFTDLKVKNDAKYYSNLGVGNSMKFFSRYIGEDNMIGIALWENCNGRTGLTGDCVIQPLSGLDNNTLKDYINRRVRWLRVRKYMVLLATLIEPTTESIICGLYGNIGISILFLHKLFTIKLFVFHMILWVITDFIQYNVLINHTIDEDNMIFLPIWLKSVNQVNSGTRLLRWLIIWIIREILALPIWLIAMFGHKIDWRGTPFKIKKDLTAEEL</sequence>
<proteinExistence type="inferred from homology"/>
<keyword evidence="8" id="KW-0808">Transferase</keyword>
<reference evidence="16" key="1">
    <citation type="submission" date="2022-12" db="EMBL/GenBank/DDBJ databases">
        <authorList>
            <person name="Brejova B."/>
        </authorList>
    </citation>
    <scope>NUCLEOTIDE SEQUENCE</scope>
</reference>
<dbReference type="Gene3D" id="3.90.550.10">
    <property type="entry name" value="Spore Coat Polysaccharide Biosynthesis Protein SpsA, Chain A"/>
    <property type="match status" value="1"/>
</dbReference>
<dbReference type="PANTHER" id="PTHR12726">
    <property type="entry name" value="CERAMIDE GLUCOSYLTRANSFERASE"/>
    <property type="match status" value="1"/>
</dbReference>
<gene>
    <name evidence="16" type="ORF">CANVERA_P4112</name>
</gene>
<evidence type="ECO:0000256" key="7">
    <source>
        <dbReference type="ARBA" id="ARBA00022676"/>
    </source>
</evidence>
<evidence type="ECO:0000256" key="3">
    <source>
        <dbReference type="ARBA" id="ARBA00004991"/>
    </source>
</evidence>
<organism evidence="16 17">
    <name type="scientific">Candida verbasci</name>
    <dbReference type="NCBI Taxonomy" id="1227364"/>
    <lineage>
        <taxon>Eukaryota</taxon>
        <taxon>Fungi</taxon>
        <taxon>Dikarya</taxon>
        <taxon>Ascomycota</taxon>
        <taxon>Saccharomycotina</taxon>
        <taxon>Pichiomycetes</taxon>
        <taxon>Debaryomycetaceae</taxon>
        <taxon>Candida/Lodderomyces clade</taxon>
        <taxon>Candida</taxon>
    </lineage>
</organism>
<dbReference type="SUPFAM" id="SSF53448">
    <property type="entry name" value="Nucleotide-diphospho-sugar transferases"/>
    <property type="match status" value="1"/>
</dbReference>
<comment type="similarity">
    <text evidence="4">Belongs to the glycosyltransferase 2 family.</text>
</comment>